<organism evidence="4 5">
    <name type="scientific">Ligilactobacillus agilis DSM 20509</name>
    <dbReference type="NCBI Taxonomy" id="1423718"/>
    <lineage>
        <taxon>Bacteria</taxon>
        <taxon>Bacillati</taxon>
        <taxon>Bacillota</taxon>
        <taxon>Bacilli</taxon>
        <taxon>Lactobacillales</taxon>
        <taxon>Lactobacillaceae</taxon>
        <taxon>Ligilactobacillus</taxon>
    </lineage>
</organism>
<dbReference type="PATRIC" id="fig|1423718.3.peg.79"/>
<proteinExistence type="predicted"/>
<dbReference type="InterPro" id="IPR051398">
    <property type="entry name" value="Polysacch_Deacetylase"/>
</dbReference>
<dbReference type="GO" id="GO:0005975">
    <property type="term" value="P:carbohydrate metabolic process"/>
    <property type="evidence" value="ECO:0007669"/>
    <property type="project" value="InterPro"/>
</dbReference>
<dbReference type="EMBL" id="AYYP01000044">
    <property type="protein sequence ID" value="KRM64067.1"/>
    <property type="molecule type" value="Genomic_DNA"/>
</dbReference>
<dbReference type="PROSITE" id="PS51257">
    <property type="entry name" value="PROKAR_LIPOPROTEIN"/>
    <property type="match status" value="1"/>
</dbReference>
<dbReference type="RefSeq" id="WP_056976831.1">
    <property type="nucleotide sequence ID" value="NZ_AYYP01000044.1"/>
</dbReference>
<dbReference type="GO" id="GO:0016810">
    <property type="term" value="F:hydrolase activity, acting on carbon-nitrogen (but not peptide) bonds"/>
    <property type="evidence" value="ECO:0007669"/>
    <property type="project" value="InterPro"/>
</dbReference>
<dbReference type="AlphaFoldDB" id="A0A0R2AKY4"/>
<gene>
    <name evidence="4" type="ORF">FC14_GL000077</name>
</gene>
<evidence type="ECO:0000313" key="4">
    <source>
        <dbReference type="EMBL" id="KRM64067.1"/>
    </source>
</evidence>
<dbReference type="PANTHER" id="PTHR34216:SF3">
    <property type="entry name" value="POLY-BETA-1,6-N-ACETYL-D-GLUCOSAMINE N-DEACETYLASE"/>
    <property type="match status" value="1"/>
</dbReference>
<evidence type="ECO:0000256" key="1">
    <source>
        <dbReference type="ARBA" id="ARBA00004613"/>
    </source>
</evidence>
<dbReference type="OrthoDB" id="9778320at2"/>
<comment type="caution">
    <text evidence="4">The sequence shown here is derived from an EMBL/GenBank/DDBJ whole genome shotgun (WGS) entry which is preliminary data.</text>
</comment>
<comment type="subcellular location">
    <subcellularLocation>
        <location evidence="1">Secreted</location>
    </subcellularLocation>
</comment>
<dbReference type="CDD" id="cd10918">
    <property type="entry name" value="CE4_NodB_like_5s_6s"/>
    <property type="match status" value="1"/>
</dbReference>
<dbReference type="InterPro" id="IPR002509">
    <property type="entry name" value="NODB_dom"/>
</dbReference>
<evidence type="ECO:0000256" key="2">
    <source>
        <dbReference type="ARBA" id="ARBA00022729"/>
    </source>
</evidence>
<dbReference type="InterPro" id="IPR011330">
    <property type="entry name" value="Glyco_hydro/deAcase_b/a-brl"/>
</dbReference>
<dbReference type="GO" id="GO:0005576">
    <property type="term" value="C:extracellular region"/>
    <property type="evidence" value="ECO:0007669"/>
    <property type="project" value="UniProtKB-SubCell"/>
</dbReference>
<evidence type="ECO:0000259" key="3">
    <source>
        <dbReference type="PROSITE" id="PS51677"/>
    </source>
</evidence>
<dbReference type="Proteomes" id="UP000051008">
    <property type="component" value="Unassembled WGS sequence"/>
</dbReference>
<dbReference type="PANTHER" id="PTHR34216">
    <property type="match status" value="1"/>
</dbReference>
<feature type="domain" description="NodB homology" evidence="3">
    <location>
        <begin position="133"/>
        <end position="295"/>
    </location>
</feature>
<keyword evidence="2" id="KW-0732">Signal</keyword>
<dbReference type="SUPFAM" id="SSF88713">
    <property type="entry name" value="Glycoside hydrolase/deacetylase"/>
    <property type="match status" value="1"/>
</dbReference>
<dbReference type="Pfam" id="PF01522">
    <property type="entry name" value="Polysacc_deac_1"/>
    <property type="match status" value="1"/>
</dbReference>
<dbReference type="Gene3D" id="3.20.20.370">
    <property type="entry name" value="Glycoside hydrolase/deacetylase"/>
    <property type="match status" value="1"/>
</dbReference>
<keyword evidence="5" id="KW-1185">Reference proteome</keyword>
<reference evidence="4 5" key="1">
    <citation type="journal article" date="2015" name="Genome Announc.">
        <title>Expanding the biotechnology potential of lactobacilli through comparative genomics of 213 strains and associated genera.</title>
        <authorList>
            <person name="Sun Z."/>
            <person name="Harris H.M."/>
            <person name="McCann A."/>
            <person name="Guo C."/>
            <person name="Argimon S."/>
            <person name="Zhang W."/>
            <person name="Yang X."/>
            <person name="Jeffery I.B."/>
            <person name="Cooney J.C."/>
            <person name="Kagawa T.F."/>
            <person name="Liu W."/>
            <person name="Song Y."/>
            <person name="Salvetti E."/>
            <person name="Wrobel A."/>
            <person name="Rasinkangas P."/>
            <person name="Parkhill J."/>
            <person name="Rea M.C."/>
            <person name="O'Sullivan O."/>
            <person name="Ritari J."/>
            <person name="Douillard F.P."/>
            <person name="Paul Ross R."/>
            <person name="Yang R."/>
            <person name="Briner A.E."/>
            <person name="Felis G.E."/>
            <person name="de Vos W.M."/>
            <person name="Barrangou R."/>
            <person name="Klaenhammer T.R."/>
            <person name="Caufield P.W."/>
            <person name="Cui Y."/>
            <person name="Zhang H."/>
            <person name="O'Toole P.W."/>
        </authorList>
    </citation>
    <scope>NUCLEOTIDE SEQUENCE [LARGE SCALE GENOMIC DNA]</scope>
    <source>
        <strain evidence="4 5">DSM 20509</strain>
    </source>
</reference>
<accession>A0A0R2AKY4</accession>
<sequence length="295" mass="32895">MSKGKIILWTLVALGLVTGIGFACKKFADNQHQKQVAKITAMEKKASQKATKTNKQAKTSSKKAKVTWVKEAKRVSFPILMYHSISESNGNTLRVPANEFDQEMKWLKDHHYYTLSNKEAYRVLSKNEVPAKKIVWITLDDGYRDNYTNAFPALKKYHLKATINLITDQIKNGQANKLTMDQIKEMQASGLVSFGSHTVSHSDLSALSPSAQYAELKQSRTWLNKNLHQNTIYACYPAGKHNADTLAATKRAGYKLATTTIPGLANNEGGLYGLSRVRVEPNLSLSGFQSLLENN</sequence>
<name>A0A0R2AKY4_9LACO</name>
<protein>
    <recommendedName>
        <fullName evidence="3">NodB homology domain-containing protein</fullName>
    </recommendedName>
</protein>
<evidence type="ECO:0000313" key="5">
    <source>
        <dbReference type="Proteomes" id="UP000051008"/>
    </source>
</evidence>
<dbReference type="PROSITE" id="PS51677">
    <property type="entry name" value="NODB"/>
    <property type="match status" value="1"/>
</dbReference>